<evidence type="ECO:0000313" key="1">
    <source>
        <dbReference type="EMBL" id="KAJ8132574.1"/>
    </source>
</evidence>
<reference evidence="1" key="1">
    <citation type="submission" date="2022-12" db="EMBL/GenBank/DDBJ databases">
        <title>Genome Sequence of Lasiodiplodia mahajangana.</title>
        <authorList>
            <person name="Buettner E."/>
        </authorList>
    </citation>
    <scope>NUCLEOTIDE SEQUENCE</scope>
    <source>
        <strain evidence="1">VT137</strain>
    </source>
</reference>
<gene>
    <name evidence="1" type="ORF">O1611_g1051</name>
</gene>
<organism evidence="1 2">
    <name type="scientific">Lasiodiplodia mahajangana</name>
    <dbReference type="NCBI Taxonomy" id="1108764"/>
    <lineage>
        <taxon>Eukaryota</taxon>
        <taxon>Fungi</taxon>
        <taxon>Dikarya</taxon>
        <taxon>Ascomycota</taxon>
        <taxon>Pezizomycotina</taxon>
        <taxon>Dothideomycetes</taxon>
        <taxon>Dothideomycetes incertae sedis</taxon>
        <taxon>Botryosphaeriales</taxon>
        <taxon>Botryosphaeriaceae</taxon>
        <taxon>Lasiodiplodia</taxon>
    </lineage>
</organism>
<name>A0ACC2JYM7_9PEZI</name>
<dbReference type="EMBL" id="JAPUUL010000110">
    <property type="protein sequence ID" value="KAJ8132574.1"/>
    <property type="molecule type" value="Genomic_DNA"/>
</dbReference>
<sequence length="73" mass="7471">MLYKSLLIGFVGLSATSYALPLGNHGRGQLATADQVEILAARVPVTGEGAEKLGRGDPAIASHAPVVAEADEE</sequence>
<proteinExistence type="predicted"/>
<keyword evidence="2" id="KW-1185">Reference proteome</keyword>
<accession>A0ACC2JYM7</accession>
<evidence type="ECO:0000313" key="2">
    <source>
        <dbReference type="Proteomes" id="UP001153332"/>
    </source>
</evidence>
<comment type="caution">
    <text evidence="1">The sequence shown here is derived from an EMBL/GenBank/DDBJ whole genome shotgun (WGS) entry which is preliminary data.</text>
</comment>
<dbReference type="Proteomes" id="UP001153332">
    <property type="component" value="Unassembled WGS sequence"/>
</dbReference>
<protein>
    <submittedName>
        <fullName evidence="1">Uncharacterized protein</fullName>
    </submittedName>
</protein>